<evidence type="ECO:0000313" key="1">
    <source>
        <dbReference type="EMBL" id="KHO01868.1"/>
    </source>
</evidence>
<organism evidence="1 2">
    <name type="scientific">Metarhizium album (strain ARSEF 1941)</name>
    <dbReference type="NCBI Taxonomy" id="1081103"/>
    <lineage>
        <taxon>Eukaryota</taxon>
        <taxon>Fungi</taxon>
        <taxon>Dikarya</taxon>
        <taxon>Ascomycota</taxon>
        <taxon>Pezizomycotina</taxon>
        <taxon>Sordariomycetes</taxon>
        <taxon>Hypocreomycetidae</taxon>
        <taxon>Hypocreales</taxon>
        <taxon>Clavicipitaceae</taxon>
        <taxon>Metarhizium</taxon>
    </lineage>
</organism>
<dbReference type="Proteomes" id="UP000030816">
    <property type="component" value="Unassembled WGS sequence"/>
</dbReference>
<dbReference type="OrthoDB" id="5310497at2759"/>
<dbReference type="PANTHER" id="PTHR34618:SF1">
    <property type="entry name" value="SECRETED PROTEIN"/>
    <property type="match status" value="1"/>
</dbReference>
<dbReference type="PANTHER" id="PTHR34618">
    <property type="entry name" value="SURFACE PROTEIN MAS1, PUTATIVE-RELATED"/>
    <property type="match status" value="1"/>
</dbReference>
<gene>
    <name evidence="1" type="ORF">MAM_00869</name>
</gene>
<dbReference type="Pfam" id="PF11327">
    <property type="entry name" value="Egh16-like"/>
    <property type="match status" value="1"/>
</dbReference>
<dbReference type="EMBL" id="AZHE01000001">
    <property type="protein sequence ID" value="KHO01868.1"/>
    <property type="molecule type" value="Genomic_DNA"/>
</dbReference>
<proteinExistence type="predicted"/>
<protein>
    <submittedName>
        <fullName evidence="1">Cell surface protein (Mas1)</fullName>
    </submittedName>
</protein>
<dbReference type="RefSeq" id="XP_040682933.1">
    <property type="nucleotide sequence ID" value="XM_040819668.1"/>
</dbReference>
<accession>A0A0B2X7Y8</accession>
<dbReference type="InterPro" id="IPR021476">
    <property type="entry name" value="Egh16-like"/>
</dbReference>
<dbReference type="GeneID" id="63735324"/>
<keyword evidence="2" id="KW-1185">Reference proteome</keyword>
<dbReference type="AlphaFoldDB" id="A0A0B2X7Y8"/>
<reference evidence="1 2" key="1">
    <citation type="journal article" date="2014" name="Proc. Natl. Acad. Sci. U.S.A.">
        <title>Trajectory and genomic determinants of fungal-pathogen speciation and host adaptation.</title>
        <authorList>
            <person name="Hu X."/>
            <person name="Xiao G."/>
            <person name="Zheng P."/>
            <person name="Shang Y."/>
            <person name="Su Y."/>
            <person name="Zhang X."/>
            <person name="Liu X."/>
            <person name="Zhan S."/>
            <person name="St Leger R.J."/>
            <person name="Wang C."/>
        </authorList>
    </citation>
    <scope>NUCLEOTIDE SEQUENCE [LARGE SCALE GENOMIC DNA]</scope>
    <source>
        <strain evidence="1 2">ARSEF 1941</strain>
    </source>
</reference>
<sequence length="294" mass="30118">MRSSALLAAVAASTVSGHGFISMIHGDNGCTMPGYTVTDGTPRDCVVNACGAQADTGIIRDNEIDSGERNPLGWTQGSGDVDLCTNINNYMGMGGAPPTNRGAASSVGVEDAIPNLTGLSGLALPKQRRGAYKRQISNPLSGLGGSFYNLPIIGVAGMGGQRNTYPRETMNADSRGKGATCGLPTPDAKGVVHLVYRQVNQDGAGPLTCAIDYTSAGQDPKAFQAAQVLNNVPGSGVSGLSIATNTDFQVAVQSDPTKRCTGKRCGVEGLCVVRCRNEAIAGSFGGGAVYTNRA</sequence>
<name>A0A0B2X7Y8_METAS</name>
<dbReference type="HOGENOM" id="CLU_047729_4_0_1"/>
<dbReference type="STRING" id="1081103.A0A0B2X7Y8"/>
<evidence type="ECO:0000313" key="2">
    <source>
        <dbReference type="Proteomes" id="UP000030816"/>
    </source>
</evidence>
<comment type="caution">
    <text evidence="1">The sequence shown here is derived from an EMBL/GenBank/DDBJ whole genome shotgun (WGS) entry which is preliminary data.</text>
</comment>